<organism evidence="1 2">
    <name type="scientific">Halomonas salina</name>
    <dbReference type="NCBI Taxonomy" id="42565"/>
    <lineage>
        <taxon>Bacteria</taxon>
        <taxon>Pseudomonadati</taxon>
        <taxon>Pseudomonadota</taxon>
        <taxon>Gammaproteobacteria</taxon>
        <taxon>Oceanospirillales</taxon>
        <taxon>Halomonadaceae</taxon>
        <taxon>Halomonas</taxon>
    </lineage>
</organism>
<dbReference type="Proteomes" id="UP000029721">
    <property type="component" value="Unassembled WGS sequence"/>
</dbReference>
<sequence length="67" mass="7530">MHGYVASKIYVERNPTLVSCIEDSRTVSVTYLHFDAFIFELDVVEIPAFLLTVSGSFGYKFLAGLNH</sequence>
<keyword evidence="2" id="KW-1185">Reference proteome</keyword>
<dbReference type="EMBL" id="JOKD01000012">
    <property type="protein sequence ID" value="KGE78746.1"/>
    <property type="molecule type" value="Genomic_DNA"/>
</dbReference>
<evidence type="ECO:0000313" key="2">
    <source>
        <dbReference type="Proteomes" id="UP000029721"/>
    </source>
</evidence>
<evidence type="ECO:0000313" key="1">
    <source>
        <dbReference type="EMBL" id="KGE78746.1"/>
    </source>
</evidence>
<reference evidence="1 2" key="1">
    <citation type="submission" date="2014-06" db="EMBL/GenBank/DDBJ databases">
        <title>Draft genome sequence of an extremely salt tolerant bacteria Halomonas salina/CIFRI 1.</title>
        <authorList>
            <person name="Behera B.D."/>
            <person name="Meena D.K."/>
            <person name="Das P."/>
            <person name="Maharana J."/>
            <person name="Paria P."/>
            <person name="Sharma A.P."/>
            <person name="Shamsudheen K.V."/>
            <person name="Rijit J."/>
            <person name="Dixit V."/>
            <person name="Verma A."/>
            <person name="Scaria V."/>
            <person name="Sivasubbu S."/>
        </authorList>
    </citation>
    <scope>NUCLEOTIDE SEQUENCE [LARGE SCALE GENOMIC DNA]</scope>
    <source>
        <strain evidence="1 2">CIFRI 1</strain>
    </source>
</reference>
<gene>
    <name evidence="1" type="ORF">FP66_01665</name>
</gene>
<proteinExistence type="predicted"/>
<accession>A0ABR4WVK1</accession>
<protein>
    <submittedName>
        <fullName evidence="1">Uncharacterized protein</fullName>
    </submittedName>
</protein>
<comment type="caution">
    <text evidence="1">The sequence shown here is derived from an EMBL/GenBank/DDBJ whole genome shotgun (WGS) entry which is preliminary data.</text>
</comment>
<name>A0ABR4WVK1_9GAMM</name>